<evidence type="ECO:0000313" key="2">
    <source>
        <dbReference type="EMBL" id="GIP55061.1"/>
    </source>
</evidence>
<comment type="caution">
    <text evidence="2">The sequence shown here is derived from an EMBL/GenBank/DDBJ whole genome shotgun (WGS) entry which is preliminary data.</text>
</comment>
<dbReference type="PANTHER" id="PTHR43300:SF7">
    <property type="entry name" value="UDP-N-ACETYLBACILLOSAMINE N-ACETYLTRANSFERASE"/>
    <property type="match status" value="1"/>
</dbReference>
<dbReference type="InterPro" id="IPR020019">
    <property type="entry name" value="AcTrfase_PglD-like"/>
</dbReference>
<dbReference type="CDD" id="cd03360">
    <property type="entry name" value="LbH_AT_putative"/>
    <property type="match status" value="1"/>
</dbReference>
<organism evidence="2 3">
    <name type="scientific">Paenibacillus vini</name>
    <dbReference type="NCBI Taxonomy" id="1476024"/>
    <lineage>
        <taxon>Bacteria</taxon>
        <taxon>Bacillati</taxon>
        <taxon>Bacillota</taxon>
        <taxon>Bacilli</taxon>
        <taxon>Bacillales</taxon>
        <taxon>Paenibacillaceae</taxon>
        <taxon>Paenibacillus</taxon>
    </lineage>
</organism>
<keyword evidence="2" id="KW-0808">Transferase</keyword>
<dbReference type="Gene3D" id="3.40.50.20">
    <property type="match status" value="1"/>
</dbReference>
<dbReference type="Gene3D" id="2.160.10.10">
    <property type="entry name" value="Hexapeptide repeat proteins"/>
    <property type="match status" value="1"/>
</dbReference>
<dbReference type="Pfam" id="PF00132">
    <property type="entry name" value="Hexapep"/>
    <property type="match status" value="1"/>
</dbReference>
<dbReference type="GO" id="GO:0016740">
    <property type="term" value="F:transferase activity"/>
    <property type="evidence" value="ECO:0007669"/>
    <property type="project" value="UniProtKB-KW"/>
</dbReference>
<dbReference type="PANTHER" id="PTHR43300">
    <property type="entry name" value="ACETYLTRANSFERASE"/>
    <property type="match status" value="1"/>
</dbReference>
<dbReference type="InterPro" id="IPR041561">
    <property type="entry name" value="PglD_N"/>
</dbReference>
<feature type="domain" description="PglD N-terminal" evidence="1">
    <location>
        <begin position="3"/>
        <end position="79"/>
    </location>
</feature>
<dbReference type="InterPro" id="IPR001451">
    <property type="entry name" value="Hexapep"/>
</dbReference>
<dbReference type="SUPFAM" id="SSF51161">
    <property type="entry name" value="Trimeric LpxA-like enzymes"/>
    <property type="match status" value="1"/>
</dbReference>
<dbReference type="Pfam" id="PF17836">
    <property type="entry name" value="PglD_N"/>
    <property type="match status" value="1"/>
</dbReference>
<dbReference type="NCBIfam" id="TIGR03570">
    <property type="entry name" value="NeuD_NnaD"/>
    <property type="match status" value="1"/>
</dbReference>
<sequence length="216" mass="22945">MKKVVIIGAGGHAKVIINILRKDPNYELVGCTDHQLVSPVLNLPVLGDDSILPYLYEQGIHHAFVAIGSNRIRQKLHQKAEWIGFQFVNAIAPFTCISDSVQLGTGVAIMPGAVINVEAVIGNQSIINTGASVDHDCRIGEYAHIAPGCNLAGNVTVGKGTFVGIGSKVIDGTRIGEFSMIGGGSAVIRDIPDYCTAVGVPAKVIKHHEEEGHHER</sequence>
<dbReference type="Proteomes" id="UP000679992">
    <property type="component" value="Unassembled WGS sequence"/>
</dbReference>
<dbReference type="RefSeq" id="WP_213656148.1">
    <property type="nucleotide sequence ID" value="NZ_BOSL01000015.1"/>
</dbReference>
<dbReference type="InterPro" id="IPR011004">
    <property type="entry name" value="Trimer_LpxA-like_sf"/>
</dbReference>
<name>A0ABQ4MGF3_9BACL</name>
<accession>A0ABQ4MGF3</accession>
<gene>
    <name evidence="2" type="primary">perB</name>
    <name evidence="2" type="ORF">J42TS3_40960</name>
</gene>
<dbReference type="InterPro" id="IPR050179">
    <property type="entry name" value="Trans_hexapeptide_repeat"/>
</dbReference>
<evidence type="ECO:0000259" key="1">
    <source>
        <dbReference type="Pfam" id="PF17836"/>
    </source>
</evidence>
<proteinExistence type="predicted"/>
<protein>
    <submittedName>
        <fullName evidence="2">Hexapeptide transferase</fullName>
    </submittedName>
</protein>
<dbReference type="EMBL" id="BOSL01000015">
    <property type="protein sequence ID" value="GIP55061.1"/>
    <property type="molecule type" value="Genomic_DNA"/>
</dbReference>
<evidence type="ECO:0000313" key="3">
    <source>
        <dbReference type="Proteomes" id="UP000679992"/>
    </source>
</evidence>
<keyword evidence="3" id="KW-1185">Reference proteome</keyword>
<reference evidence="2 3" key="1">
    <citation type="submission" date="2021-03" db="EMBL/GenBank/DDBJ databases">
        <title>Antimicrobial resistance genes in bacteria isolated from Japanese honey, and their potential for conferring macrolide and lincosamide resistance in the American foulbrood pathogen Paenibacillus larvae.</title>
        <authorList>
            <person name="Okamoto M."/>
            <person name="Kumagai M."/>
            <person name="Kanamori H."/>
            <person name="Takamatsu D."/>
        </authorList>
    </citation>
    <scope>NUCLEOTIDE SEQUENCE [LARGE SCALE GENOMIC DNA]</scope>
    <source>
        <strain evidence="2 3">J42TS3</strain>
    </source>
</reference>